<reference evidence="12" key="1">
    <citation type="submission" date="2019-04" db="EMBL/GenBank/DDBJ databases">
        <title>Genome assembly of Zosterops borbonicus 15179.</title>
        <authorList>
            <person name="Leroy T."/>
            <person name="Anselmetti Y."/>
            <person name="Tilak M.-K."/>
            <person name="Nabholz B."/>
        </authorList>
    </citation>
    <scope>NUCLEOTIDE SEQUENCE</scope>
    <source>
        <strain evidence="12">HGM_15179</strain>
        <tissue evidence="12">Muscle</tissue>
    </source>
</reference>
<feature type="compositionally biased region" description="Pro residues" evidence="8">
    <location>
        <begin position="617"/>
        <end position="632"/>
    </location>
</feature>
<dbReference type="FunFam" id="1.10.287.160:FF:000007">
    <property type="entry name" value="Rhophilin-2"/>
    <property type="match status" value="1"/>
</dbReference>
<dbReference type="PANTHER" id="PTHR23031">
    <property type="entry name" value="RHOPHILIN"/>
    <property type="match status" value="1"/>
</dbReference>
<dbReference type="SMART" id="SM00228">
    <property type="entry name" value="PDZ"/>
    <property type="match status" value="1"/>
</dbReference>
<dbReference type="PROSITE" id="PS50106">
    <property type="entry name" value="PDZ"/>
    <property type="match status" value="1"/>
</dbReference>
<feature type="coiled-coil region" evidence="7">
    <location>
        <begin position="847"/>
        <end position="924"/>
    </location>
</feature>
<dbReference type="PANTHER" id="PTHR23031:SF5">
    <property type="entry name" value="RHOPHILIN-2-RELATED"/>
    <property type="match status" value="1"/>
</dbReference>
<dbReference type="GO" id="GO:0007165">
    <property type="term" value="P:signal transduction"/>
    <property type="evidence" value="ECO:0007669"/>
    <property type="project" value="InterPro"/>
</dbReference>
<evidence type="ECO:0000256" key="2">
    <source>
        <dbReference type="ARBA" id="ARBA00010369"/>
    </source>
</evidence>
<dbReference type="Proteomes" id="UP000796761">
    <property type="component" value="Unassembled WGS sequence"/>
</dbReference>
<keyword evidence="3" id="KW-0963">Cytoplasm</keyword>
<dbReference type="InterPro" id="IPR004328">
    <property type="entry name" value="BRO1_dom"/>
</dbReference>
<comment type="subcellular location">
    <subcellularLocation>
        <location evidence="1">Cytoplasm</location>
    </subcellularLocation>
</comment>
<feature type="coiled-coil region" evidence="7">
    <location>
        <begin position="980"/>
        <end position="1011"/>
    </location>
</feature>
<dbReference type="SUPFAM" id="SSF46585">
    <property type="entry name" value="HR1 repeat"/>
    <property type="match status" value="1"/>
</dbReference>
<dbReference type="GO" id="GO:0005737">
    <property type="term" value="C:cytoplasm"/>
    <property type="evidence" value="ECO:0007669"/>
    <property type="project" value="UniProtKB-SubCell"/>
</dbReference>
<dbReference type="SMART" id="SM01041">
    <property type="entry name" value="BRO1"/>
    <property type="match status" value="1"/>
</dbReference>
<feature type="coiled-coil region" evidence="7">
    <location>
        <begin position="1266"/>
        <end position="1311"/>
    </location>
</feature>
<feature type="region of interest" description="Disordered" evidence="8">
    <location>
        <begin position="613"/>
        <end position="636"/>
    </location>
</feature>
<feature type="region of interest" description="Disordered" evidence="8">
    <location>
        <begin position="753"/>
        <end position="772"/>
    </location>
</feature>
<comment type="similarity">
    <text evidence="2">Belongs to the RHPN family.</text>
</comment>
<dbReference type="CDD" id="cd09249">
    <property type="entry name" value="BRO1_Rhophilin_2"/>
    <property type="match status" value="1"/>
</dbReference>
<dbReference type="InterPro" id="IPR001478">
    <property type="entry name" value="PDZ"/>
</dbReference>
<dbReference type="OrthoDB" id="64867at2759"/>
<dbReference type="Gene3D" id="1.25.40.280">
    <property type="entry name" value="alix/aip1 like domains"/>
    <property type="match status" value="1"/>
</dbReference>
<name>A0A8K1GEN0_9PASS</name>
<evidence type="ECO:0008006" key="14">
    <source>
        <dbReference type="Google" id="ProtNLM"/>
    </source>
</evidence>
<dbReference type="Gene3D" id="2.30.42.10">
    <property type="match status" value="1"/>
</dbReference>
<comment type="caution">
    <text evidence="12">The sequence shown here is derived from an EMBL/GenBank/DDBJ whole genome shotgun (WGS) entry which is preliminary data.</text>
</comment>
<dbReference type="InterPro" id="IPR047902">
    <property type="entry name" value="RHPN2_BRO1"/>
</dbReference>
<dbReference type="InterPro" id="IPR038499">
    <property type="entry name" value="BRO1_sf"/>
</dbReference>
<dbReference type="InterPro" id="IPR036274">
    <property type="entry name" value="HR1_rpt_sf"/>
</dbReference>
<evidence type="ECO:0000313" key="12">
    <source>
        <dbReference type="EMBL" id="TRZ17340.1"/>
    </source>
</evidence>
<protein>
    <recommendedName>
        <fullName evidence="14">Rhophilin-2</fullName>
    </recommendedName>
</protein>
<dbReference type="PROSITE" id="PS51860">
    <property type="entry name" value="REM_1"/>
    <property type="match status" value="1"/>
</dbReference>
<keyword evidence="5 6" id="KW-0175">Coiled coil</keyword>
<dbReference type="EMBL" id="SWJQ01000271">
    <property type="protein sequence ID" value="TRZ17340.1"/>
    <property type="molecule type" value="Genomic_DNA"/>
</dbReference>
<evidence type="ECO:0000259" key="9">
    <source>
        <dbReference type="PROSITE" id="PS50106"/>
    </source>
</evidence>
<dbReference type="InterPro" id="IPR047138">
    <property type="entry name" value="RHPN1_2"/>
</dbReference>
<evidence type="ECO:0000259" key="11">
    <source>
        <dbReference type="PROSITE" id="PS51860"/>
    </source>
</evidence>
<evidence type="ECO:0000313" key="13">
    <source>
        <dbReference type="Proteomes" id="UP000796761"/>
    </source>
</evidence>
<keyword evidence="13" id="KW-1185">Reference proteome</keyword>
<evidence type="ECO:0000256" key="1">
    <source>
        <dbReference type="ARBA" id="ARBA00004496"/>
    </source>
</evidence>
<dbReference type="CDD" id="cd06712">
    <property type="entry name" value="PDZ_rhophilin-like"/>
    <property type="match status" value="1"/>
</dbReference>
<evidence type="ECO:0000256" key="3">
    <source>
        <dbReference type="ARBA" id="ARBA00022490"/>
    </source>
</evidence>
<dbReference type="Pfam" id="PF03097">
    <property type="entry name" value="BRO1"/>
    <property type="match status" value="1"/>
</dbReference>
<evidence type="ECO:0000256" key="5">
    <source>
        <dbReference type="ARBA" id="ARBA00023054"/>
    </source>
</evidence>
<proteinExistence type="inferred from homology"/>
<dbReference type="Gene3D" id="1.10.287.160">
    <property type="entry name" value="HR1 repeat"/>
    <property type="match status" value="1"/>
</dbReference>
<dbReference type="PROSITE" id="PS51180">
    <property type="entry name" value="BRO1"/>
    <property type="match status" value="1"/>
</dbReference>
<dbReference type="InterPro" id="IPR036034">
    <property type="entry name" value="PDZ_sf"/>
</dbReference>
<dbReference type="FunFam" id="2.30.42.10:FF:000160">
    <property type="entry name" value="RHPN1 isoform 1"/>
    <property type="match status" value="1"/>
</dbReference>
<gene>
    <name evidence="12" type="ORF">HGM15179_009755</name>
</gene>
<evidence type="ECO:0000256" key="4">
    <source>
        <dbReference type="ARBA" id="ARBA00022553"/>
    </source>
</evidence>
<feature type="domain" description="PDZ" evidence="9">
    <location>
        <begin position="516"/>
        <end position="583"/>
    </location>
</feature>
<dbReference type="Pfam" id="PF02185">
    <property type="entry name" value="HR1"/>
    <property type="match status" value="1"/>
</dbReference>
<dbReference type="Pfam" id="PF00595">
    <property type="entry name" value="PDZ"/>
    <property type="match status" value="1"/>
</dbReference>
<sequence length="1380" mass="157465">MTDALPPRGCQAAEPAGDGYFRKGCNPLAETGRSKLQNQRAVLNQQILKAVRMRAGAENLLRATTNNKVREQVLLELSFVNSDLQILKEELEGLNISVEVYQNAEETFSIPLVPLGLKETKDVDFTLPLKDFILEHYSQDSSEYEDEIADLMDLRQACRTPSRDEAGIEMLISYFLQLGYVENRFFPPTRHIGVLFTWYDSFTGVPVCQQNLLLEKASVLFNIGALYTQIGTRCNRQTQAGLENAVDAFQKAAGVLSYLKETFTHTPSYDMSPAMLNVLVKMMLAQARECVFEQIGLSGIRNEFFTLVKMTQEVAKVGEVYMLVNTAMNQEPVKENIPYSWSKLAQIKSDHYKALAHYFIATILCDHELQPGDDEDEQEKALSQLYDHVPEGLMVLAVLKDKVQRKQLGKAHLRKAIVYHEEALRVCGLCKKLRNIEVLQEVLTAAHKRSLLKYAQQETEDDFLSLIQAPDILPKTEHKIETIAPQFSKVKVKDFFHKLGPLTVFSAKQRWTAPRTICLHHEAGELGFSLKGGSPVQIYCLDPVCSAASAGLKEGDYIVSVGGMDCKWLGVNEVLEKMKSVGKQPIELEVISCQDTAASSKHIAHGLVPAATIAPKPAAPRTPPPRSPNPSPERPRSALAAAILTTTLTGRTVAIPQPRQRSLSEGDSTYLQQESFEPYATVTELGIGSNWKLEDCDRSPLQSLEISGNYGEDEDMDTYLSDADKEAESSCQSNEKREGSFSTNAVYSVPCKTKKEECPPSPISNVDKKEVSSHETECQVEVDESSVQIEEDQNLGLNLKEEKLIAENRIHDKLPPSPDVSARTRQVWENISKEKFRELKQENWSLNKAYQAMVQQFEGTKQHIEEQQLKLKKLEKENRRLKEAVENSHREEEAAELLSLRQQAQELVDENDALKTMVHRLNVELSRYQTKFRSLSPEENLKLKSLPMKGPRPPWLLDMKYLSPLLLAYEDRIREKEDFILEHEEDMKNFKARVEELVKENEDLHKQLNNLITPTEWQLLQTQAKLVLEENGLLMEQLKIQEAKAKDSHRQHVQEASKLTKQIVVLEDKKQSQEEEIAKYQKQLEALCSKYEELKAKMDSRIPAEEHLALVNDLKSCLQEEQEKRRCEVEAVTGKMASLQTENKKLLLEKNNFMADTKILETEMQITQKTNRRLKKKIGLLQLQLEEAMEKEVTAHHYLTNLIGLVEKIAKERDHLVYLARCLENENHGVLKKIIEGSLRLGRLEEKVKVYKKKVYGKLGDISLKMTEQEKEFERKTAQYEQEKKHLQRLLQDKQETLNEVLEQNRKTEGELEVMWESTAKENRRMRELLHKSLRKNNVQSAVTVCEPHSQKDLVYGHDFSYCDVKTSSPTENEIQQECQ</sequence>
<organism evidence="12 13">
    <name type="scientific">Zosterops borbonicus</name>
    <dbReference type="NCBI Taxonomy" id="364589"/>
    <lineage>
        <taxon>Eukaryota</taxon>
        <taxon>Metazoa</taxon>
        <taxon>Chordata</taxon>
        <taxon>Craniata</taxon>
        <taxon>Vertebrata</taxon>
        <taxon>Euteleostomi</taxon>
        <taxon>Archelosauria</taxon>
        <taxon>Archosauria</taxon>
        <taxon>Dinosauria</taxon>
        <taxon>Saurischia</taxon>
        <taxon>Theropoda</taxon>
        <taxon>Coelurosauria</taxon>
        <taxon>Aves</taxon>
        <taxon>Neognathae</taxon>
        <taxon>Neoaves</taxon>
        <taxon>Telluraves</taxon>
        <taxon>Australaves</taxon>
        <taxon>Passeriformes</taxon>
        <taxon>Sylvioidea</taxon>
        <taxon>Zosteropidae</taxon>
        <taxon>Zosterops</taxon>
    </lineage>
</organism>
<dbReference type="FunFam" id="1.25.40.280:FF:000003">
    <property type="entry name" value="RHPN1 isoform 1"/>
    <property type="match status" value="1"/>
</dbReference>
<feature type="coiled-coil region" evidence="7">
    <location>
        <begin position="1129"/>
        <end position="1191"/>
    </location>
</feature>
<evidence type="ECO:0000256" key="7">
    <source>
        <dbReference type="SAM" id="Coils"/>
    </source>
</evidence>
<dbReference type="InterPro" id="IPR011072">
    <property type="entry name" value="HR1_rho-bd"/>
</dbReference>
<keyword evidence="4" id="KW-0597">Phosphoprotein</keyword>
<feature type="coiled-coil region" evidence="7">
    <location>
        <begin position="1056"/>
        <end position="1097"/>
    </location>
</feature>
<feature type="domain" description="REM-1" evidence="11">
    <location>
        <begin position="26"/>
        <end position="100"/>
    </location>
</feature>
<evidence type="ECO:0000256" key="6">
    <source>
        <dbReference type="PROSITE-ProRule" id="PRU01207"/>
    </source>
</evidence>
<feature type="domain" description="BRO1" evidence="10">
    <location>
        <begin position="111"/>
        <end position="460"/>
    </location>
</feature>
<dbReference type="SUPFAM" id="SSF50156">
    <property type="entry name" value="PDZ domain-like"/>
    <property type="match status" value="1"/>
</dbReference>
<accession>A0A8K1GEN0</accession>
<dbReference type="SMART" id="SM00742">
    <property type="entry name" value="Hr1"/>
    <property type="match status" value="1"/>
</dbReference>
<evidence type="ECO:0000259" key="10">
    <source>
        <dbReference type="PROSITE" id="PS51180"/>
    </source>
</evidence>
<evidence type="ECO:0000256" key="8">
    <source>
        <dbReference type="SAM" id="MobiDB-lite"/>
    </source>
</evidence>
<dbReference type="GO" id="GO:0051497">
    <property type="term" value="P:negative regulation of stress fiber assembly"/>
    <property type="evidence" value="ECO:0007669"/>
    <property type="project" value="TreeGrafter"/>
</dbReference>